<reference evidence="2 3" key="1">
    <citation type="submission" date="2020-07" db="EMBL/GenBank/DDBJ databases">
        <title>Fungal Genomes of the International Space Station.</title>
        <authorList>
            <person name="Seuylemezian A."/>
            <person name="Singh N.K."/>
            <person name="Wood J."/>
            <person name="Venkateswaran K."/>
        </authorList>
    </citation>
    <scope>NUCLEOTIDE SEQUENCE [LARGE SCALE GENOMIC DNA]</scope>
    <source>
        <strain evidence="2 3">PL-B2</strain>
    </source>
</reference>
<sequence length="315" mass="36720">MKERFLWAGILMIVLSWLGNYAYFQSKQLDQPIFLDHFYEDILWEGKSFTFYYLTNKREPAEVTHVQIDGVEIVNVLNDGHGFGEWQNSSEDSFVQEYRHHYLKSVTLEFNKEYIQLNQTEPILSFETMEVFFNNQSSIIADVGIVNLYREDMQLHVLDSQVSSSNNQHRSEEALVTREAISIDEISIPFPEKLAGEVAVKVDFEQDRLKELESVRYGGEIPAWFDENLEWEWEAVPGVPIEENELFPVNLNENEWMHLSMYYNPDRTSYFEFGIHIKGKSASGHTFEQIAPIIDHPYLGQQDIDDIIAEKEGGQ</sequence>
<keyword evidence="1" id="KW-0472">Membrane</keyword>
<organism evidence="2 3">
    <name type="scientific">Mesobacillus maritimus</name>
    <dbReference type="NCBI Taxonomy" id="1643336"/>
    <lineage>
        <taxon>Bacteria</taxon>
        <taxon>Bacillati</taxon>
        <taxon>Bacillota</taxon>
        <taxon>Bacilli</taxon>
        <taxon>Bacillales</taxon>
        <taxon>Bacillaceae</taxon>
        <taxon>Mesobacillus</taxon>
    </lineage>
</organism>
<keyword evidence="1" id="KW-1133">Transmembrane helix</keyword>
<dbReference type="EMBL" id="JACWFH010000025">
    <property type="protein sequence ID" value="MBY0098592.1"/>
    <property type="molecule type" value="Genomic_DNA"/>
</dbReference>
<keyword evidence="1" id="KW-0812">Transmembrane</keyword>
<protein>
    <submittedName>
        <fullName evidence="2">Uncharacterized protein</fullName>
    </submittedName>
</protein>
<comment type="caution">
    <text evidence="2">The sequence shown here is derived from an EMBL/GenBank/DDBJ whole genome shotgun (WGS) entry which is preliminary data.</text>
</comment>
<accession>A0ABS7K8K1</accession>
<feature type="transmembrane region" description="Helical" evidence="1">
    <location>
        <begin position="5"/>
        <end position="24"/>
    </location>
</feature>
<name>A0ABS7K8K1_9BACI</name>
<dbReference type="Proteomes" id="UP000769780">
    <property type="component" value="Unassembled WGS sequence"/>
</dbReference>
<evidence type="ECO:0000256" key="1">
    <source>
        <dbReference type="SAM" id="Phobius"/>
    </source>
</evidence>
<dbReference type="RefSeq" id="WP_221874814.1">
    <property type="nucleotide sequence ID" value="NZ_JACWFH010000025.1"/>
</dbReference>
<gene>
    <name evidence="2" type="ORF">H0185_17655</name>
</gene>
<evidence type="ECO:0000313" key="3">
    <source>
        <dbReference type="Proteomes" id="UP000769780"/>
    </source>
</evidence>
<keyword evidence="3" id="KW-1185">Reference proteome</keyword>
<evidence type="ECO:0000313" key="2">
    <source>
        <dbReference type="EMBL" id="MBY0098592.1"/>
    </source>
</evidence>
<proteinExistence type="predicted"/>